<sequence>MGEKGGKGFSLNSNLGKSSTKSPLEEMCYDRIMYLERLGSVWVMENLRGYCNGFLLIKGQDLGQFVAVVACNGGLLQKNCAKKGFYKIYEVLRKDDSAAKSKRGRKVQFNNGGLPEARLTSSLMSGGKTDIPIAKGDLSKGGKGGRVLNGEKSAVPKPPAPLELRIEQELPKNAKCMMDCEAALILKGIQEQMVVLSEDPTIKIPLSFNKGLQYAQSSNCYASPQSVRLVLEPLSKYGVSDGEICVIANTCPETINEVFALVPSLKPKWSTLREPLKDVLRGLAELKHSNQSCNPERSPGKILHFAF</sequence>
<dbReference type="InterPro" id="IPR010997">
    <property type="entry name" value="HRDC-like_sf"/>
</dbReference>
<dbReference type="Gene3D" id="1.20.1250.40">
    <property type="match status" value="1"/>
</dbReference>
<evidence type="ECO:0000256" key="3">
    <source>
        <dbReference type="ARBA" id="ARBA00025724"/>
    </source>
</evidence>
<dbReference type="InterPro" id="IPR045222">
    <property type="entry name" value="Rpb4-like"/>
</dbReference>
<name>A0A438D464_VITVI</name>
<dbReference type="GO" id="GO:0000166">
    <property type="term" value="F:nucleotide binding"/>
    <property type="evidence" value="ECO:0007669"/>
    <property type="project" value="InterPro"/>
</dbReference>
<dbReference type="PANTHER" id="PTHR21297">
    <property type="entry name" value="DNA-DIRECTED RNA POLYMERASE II"/>
    <property type="match status" value="1"/>
</dbReference>
<reference evidence="5 6" key="1">
    <citation type="journal article" date="2018" name="PLoS Genet.">
        <title>Population sequencing reveals clonal diversity and ancestral inbreeding in the grapevine cultivar Chardonnay.</title>
        <authorList>
            <person name="Roach M.J."/>
            <person name="Johnson D.L."/>
            <person name="Bohlmann J."/>
            <person name="van Vuuren H.J."/>
            <person name="Jones S.J."/>
            <person name="Pretorius I.S."/>
            <person name="Schmidt S.A."/>
            <person name="Borneman A.R."/>
        </authorList>
    </citation>
    <scope>NUCLEOTIDE SEQUENCE [LARGE SCALE GENOMIC DNA]</scope>
    <source>
        <strain evidence="6">cv. Chardonnay</strain>
        <tissue evidence="5">Leaf</tissue>
    </source>
</reference>
<keyword evidence="2" id="KW-0539">Nucleus</keyword>
<evidence type="ECO:0000259" key="4">
    <source>
        <dbReference type="SMART" id="SM00657"/>
    </source>
</evidence>
<dbReference type="InterPro" id="IPR038324">
    <property type="entry name" value="Rpb4/RPC9_sf"/>
</dbReference>
<dbReference type="GO" id="GO:0005634">
    <property type="term" value="C:nucleus"/>
    <property type="evidence" value="ECO:0007669"/>
    <property type="project" value="UniProtKB-SubCell"/>
</dbReference>
<gene>
    <name evidence="5" type="primary">NRPD4_0</name>
    <name evidence="5" type="ORF">CK203_088679</name>
</gene>
<dbReference type="SUPFAM" id="SSF47819">
    <property type="entry name" value="HRDC-like"/>
    <property type="match status" value="1"/>
</dbReference>
<protein>
    <submittedName>
        <fullName evidence="5">DNA-directed RNA polymerases IV and V subunit 4</fullName>
    </submittedName>
</protein>
<evidence type="ECO:0000313" key="6">
    <source>
        <dbReference type="Proteomes" id="UP000288805"/>
    </source>
</evidence>
<dbReference type="SMART" id="SM00657">
    <property type="entry name" value="RPOL4c"/>
    <property type="match status" value="1"/>
</dbReference>
<dbReference type="EMBL" id="QGNW01001805">
    <property type="protein sequence ID" value="RVW30231.1"/>
    <property type="molecule type" value="Genomic_DNA"/>
</dbReference>
<proteinExistence type="inferred from homology"/>
<dbReference type="AlphaFoldDB" id="A0A438D464"/>
<comment type="similarity">
    <text evidence="3">Belongs to the eukaryotic RPB4 RNA polymerase subunit family.</text>
</comment>
<dbReference type="Pfam" id="PF03874">
    <property type="entry name" value="RNA_pol_Rpb4"/>
    <property type="match status" value="1"/>
</dbReference>
<dbReference type="InterPro" id="IPR006590">
    <property type="entry name" value="RNA_pol_Rpb4/RPC9_core"/>
</dbReference>
<dbReference type="Proteomes" id="UP000288805">
    <property type="component" value="Unassembled WGS sequence"/>
</dbReference>
<accession>A0A438D464</accession>
<evidence type="ECO:0000256" key="2">
    <source>
        <dbReference type="ARBA" id="ARBA00023242"/>
    </source>
</evidence>
<comment type="caution">
    <text evidence="5">The sequence shown here is derived from an EMBL/GenBank/DDBJ whole genome shotgun (WGS) entry which is preliminary data.</text>
</comment>
<comment type="subcellular location">
    <subcellularLocation>
        <location evidence="1">Nucleus</location>
    </subcellularLocation>
</comment>
<keyword evidence="5" id="KW-0804">Transcription</keyword>
<dbReference type="GO" id="GO:0006352">
    <property type="term" value="P:DNA-templated transcription initiation"/>
    <property type="evidence" value="ECO:0007669"/>
    <property type="project" value="InterPro"/>
</dbReference>
<organism evidence="5 6">
    <name type="scientific">Vitis vinifera</name>
    <name type="common">Grape</name>
    <dbReference type="NCBI Taxonomy" id="29760"/>
    <lineage>
        <taxon>Eukaryota</taxon>
        <taxon>Viridiplantae</taxon>
        <taxon>Streptophyta</taxon>
        <taxon>Embryophyta</taxon>
        <taxon>Tracheophyta</taxon>
        <taxon>Spermatophyta</taxon>
        <taxon>Magnoliopsida</taxon>
        <taxon>eudicotyledons</taxon>
        <taxon>Gunneridae</taxon>
        <taxon>Pentapetalae</taxon>
        <taxon>rosids</taxon>
        <taxon>Vitales</taxon>
        <taxon>Vitaceae</taxon>
        <taxon>Viteae</taxon>
        <taxon>Vitis</taxon>
    </lineage>
</organism>
<evidence type="ECO:0000256" key="1">
    <source>
        <dbReference type="ARBA" id="ARBA00004123"/>
    </source>
</evidence>
<feature type="domain" description="RNA polymerase Rpb4/RPC9 core" evidence="4">
    <location>
        <begin position="169"/>
        <end position="286"/>
    </location>
</feature>
<dbReference type="InterPro" id="IPR005574">
    <property type="entry name" value="Rpb4/RPC9"/>
</dbReference>
<keyword evidence="5" id="KW-0240">DNA-directed RNA polymerase</keyword>
<dbReference type="GO" id="GO:0000428">
    <property type="term" value="C:DNA-directed RNA polymerase complex"/>
    <property type="evidence" value="ECO:0007669"/>
    <property type="project" value="UniProtKB-KW"/>
</dbReference>
<evidence type="ECO:0000313" key="5">
    <source>
        <dbReference type="EMBL" id="RVW30231.1"/>
    </source>
</evidence>